<dbReference type="EMBL" id="GGEC01081969">
    <property type="protein sequence ID" value="MBX62453.1"/>
    <property type="molecule type" value="Transcribed_RNA"/>
</dbReference>
<sequence>MKNFEVFAVYRTITILYGHFTSATPIITIIVLCGIHISNVEKSSKCSLIVGHEVLAGFHHRVIRLESGIRR</sequence>
<evidence type="ECO:0000313" key="2">
    <source>
        <dbReference type="EMBL" id="MBX62453.1"/>
    </source>
</evidence>
<organism evidence="2">
    <name type="scientific">Rhizophora mucronata</name>
    <name type="common">Asiatic mangrove</name>
    <dbReference type="NCBI Taxonomy" id="61149"/>
    <lineage>
        <taxon>Eukaryota</taxon>
        <taxon>Viridiplantae</taxon>
        <taxon>Streptophyta</taxon>
        <taxon>Embryophyta</taxon>
        <taxon>Tracheophyta</taxon>
        <taxon>Spermatophyta</taxon>
        <taxon>Magnoliopsida</taxon>
        <taxon>eudicotyledons</taxon>
        <taxon>Gunneridae</taxon>
        <taxon>Pentapetalae</taxon>
        <taxon>rosids</taxon>
        <taxon>fabids</taxon>
        <taxon>Malpighiales</taxon>
        <taxon>Rhizophoraceae</taxon>
        <taxon>Rhizophora</taxon>
    </lineage>
</organism>
<dbReference type="AlphaFoldDB" id="A0A2P2Q647"/>
<feature type="transmembrane region" description="Helical" evidence="1">
    <location>
        <begin position="15"/>
        <end position="35"/>
    </location>
</feature>
<protein>
    <submittedName>
        <fullName evidence="2">Uncharacterized protein MANES_13G060100</fullName>
    </submittedName>
</protein>
<reference evidence="2" key="1">
    <citation type="submission" date="2018-02" db="EMBL/GenBank/DDBJ databases">
        <title>Rhizophora mucronata_Transcriptome.</title>
        <authorList>
            <person name="Meera S.P."/>
            <person name="Sreeshan A."/>
            <person name="Augustine A."/>
        </authorList>
    </citation>
    <scope>NUCLEOTIDE SEQUENCE</scope>
    <source>
        <tissue evidence="2">Leaf</tissue>
    </source>
</reference>
<proteinExistence type="predicted"/>
<evidence type="ECO:0000256" key="1">
    <source>
        <dbReference type="SAM" id="Phobius"/>
    </source>
</evidence>
<keyword evidence="1" id="KW-1133">Transmembrane helix</keyword>
<keyword evidence="1" id="KW-0812">Transmembrane</keyword>
<accession>A0A2P2Q647</accession>
<name>A0A2P2Q647_RHIMU</name>
<keyword evidence="1" id="KW-0472">Membrane</keyword>